<dbReference type="PANTHER" id="PTHR30154">
    <property type="entry name" value="LEUCINE-RESPONSIVE REGULATORY PROTEIN"/>
    <property type="match status" value="1"/>
</dbReference>
<dbReference type="InterPro" id="IPR036388">
    <property type="entry name" value="WH-like_DNA-bd_sf"/>
</dbReference>
<dbReference type="Pfam" id="PF13412">
    <property type="entry name" value="HTH_24"/>
    <property type="match status" value="1"/>
</dbReference>
<dbReference type="CDD" id="cd00090">
    <property type="entry name" value="HTH_ARSR"/>
    <property type="match status" value="1"/>
</dbReference>
<dbReference type="EMBL" id="STFG01000015">
    <property type="protein sequence ID" value="THT99231.1"/>
    <property type="molecule type" value="Genomic_DNA"/>
</dbReference>
<dbReference type="GO" id="GO:0006355">
    <property type="term" value="P:regulation of DNA-templated transcription"/>
    <property type="evidence" value="ECO:0007669"/>
    <property type="project" value="UniProtKB-ARBA"/>
</dbReference>
<dbReference type="SUPFAM" id="SSF54909">
    <property type="entry name" value="Dimeric alpha+beta barrel"/>
    <property type="match status" value="1"/>
</dbReference>
<accession>A0A4S8F244</accession>
<protein>
    <submittedName>
        <fullName evidence="5">Lrp/AsnC family transcriptional regulator</fullName>
    </submittedName>
</protein>
<dbReference type="PROSITE" id="PS50956">
    <property type="entry name" value="HTH_ASNC_2"/>
    <property type="match status" value="1"/>
</dbReference>
<dbReference type="Gene3D" id="1.10.10.10">
    <property type="entry name" value="Winged helix-like DNA-binding domain superfamily/Winged helix DNA-binding domain"/>
    <property type="match status" value="1"/>
</dbReference>
<dbReference type="InterPro" id="IPR019887">
    <property type="entry name" value="Tscrpt_reg_AsnC/Lrp_C"/>
</dbReference>
<evidence type="ECO:0000256" key="3">
    <source>
        <dbReference type="ARBA" id="ARBA00023163"/>
    </source>
</evidence>
<dbReference type="GO" id="GO:0043200">
    <property type="term" value="P:response to amino acid"/>
    <property type="evidence" value="ECO:0007669"/>
    <property type="project" value="TreeGrafter"/>
</dbReference>
<sequence>MIENFDEIDRKLLKLVQHDASLSNQALAALVHVSPATCLRRMQRLREAGVIERQVALLNPWKLAQATGQPAALVCIVEVSLDRQDAESLQAFEEEVAQHEEVQQCWRVASGPDFVLVVQTLNMAHYQQLTQRVLNQSRHVRNVKAYFATKRAKFATQVPLPEVTNLR</sequence>
<dbReference type="RefSeq" id="WP_136574124.1">
    <property type="nucleotide sequence ID" value="NZ_STFG01000015.1"/>
</dbReference>
<organism evidence="5 6">
    <name type="scientific">Lampropedia puyangensis</name>
    <dbReference type="NCBI Taxonomy" id="1330072"/>
    <lineage>
        <taxon>Bacteria</taxon>
        <taxon>Pseudomonadati</taxon>
        <taxon>Pseudomonadota</taxon>
        <taxon>Betaproteobacteria</taxon>
        <taxon>Burkholderiales</taxon>
        <taxon>Comamonadaceae</taxon>
        <taxon>Lampropedia</taxon>
    </lineage>
</organism>
<dbReference type="OrthoDB" id="9091488at2"/>
<dbReference type="GO" id="GO:0043565">
    <property type="term" value="F:sequence-specific DNA binding"/>
    <property type="evidence" value="ECO:0007669"/>
    <property type="project" value="InterPro"/>
</dbReference>
<evidence type="ECO:0000256" key="2">
    <source>
        <dbReference type="ARBA" id="ARBA00023125"/>
    </source>
</evidence>
<keyword evidence="1" id="KW-0805">Transcription regulation</keyword>
<dbReference type="InterPro" id="IPR036390">
    <property type="entry name" value="WH_DNA-bd_sf"/>
</dbReference>
<evidence type="ECO:0000313" key="5">
    <source>
        <dbReference type="EMBL" id="THT99231.1"/>
    </source>
</evidence>
<dbReference type="Gene3D" id="3.30.70.920">
    <property type="match status" value="1"/>
</dbReference>
<keyword evidence="3" id="KW-0804">Transcription</keyword>
<gene>
    <name evidence="5" type="ORF">E9531_12575</name>
</gene>
<feature type="domain" description="HTH asnC-type" evidence="4">
    <location>
        <begin position="5"/>
        <end position="70"/>
    </location>
</feature>
<reference evidence="5 6" key="1">
    <citation type="journal article" date="2015" name="Antonie Van Leeuwenhoek">
        <title>Lampropedia puyangensis sp. nov., isolated from symptomatic bark of Populus ? euramericana canker and emended description of Lampropedia hyalina (Ehrenberg 1832) Lee et al. 2004.</title>
        <authorList>
            <person name="Li Y."/>
            <person name="Wang T."/>
            <person name="Piao C.G."/>
            <person name="Wang L.F."/>
            <person name="Tian G.Z."/>
            <person name="Zhu T.H."/>
            <person name="Guo M.W."/>
        </authorList>
    </citation>
    <scope>NUCLEOTIDE SEQUENCE [LARGE SCALE GENOMIC DNA]</scope>
    <source>
        <strain evidence="5 6">2-bin</strain>
    </source>
</reference>
<evidence type="ECO:0000313" key="6">
    <source>
        <dbReference type="Proteomes" id="UP000308917"/>
    </source>
</evidence>
<dbReference type="Proteomes" id="UP000308917">
    <property type="component" value="Unassembled WGS sequence"/>
</dbReference>
<evidence type="ECO:0000256" key="1">
    <source>
        <dbReference type="ARBA" id="ARBA00023015"/>
    </source>
</evidence>
<evidence type="ECO:0000259" key="4">
    <source>
        <dbReference type="PROSITE" id="PS50956"/>
    </source>
</evidence>
<keyword evidence="2" id="KW-0238">DNA-binding</keyword>
<dbReference type="SMART" id="SM00344">
    <property type="entry name" value="HTH_ASNC"/>
    <property type="match status" value="1"/>
</dbReference>
<dbReference type="GO" id="GO:0005829">
    <property type="term" value="C:cytosol"/>
    <property type="evidence" value="ECO:0007669"/>
    <property type="project" value="TreeGrafter"/>
</dbReference>
<proteinExistence type="predicted"/>
<dbReference type="SUPFAM" id="SSF46785">
    <property type="entry name" value="Winged helix' DNA-binding domain"/>
    <property type="match status" value="1"/>
</dbReference>
<dbReference type="InterPro" id="IPR011991">
    <property type="entry name" value="ArsR-like_HTH"/>
</dbReference>
<dbReference type="PANTHER" id="PTHR30154:SF34">
    <property type="entry name" value="TRANSCRIPTIONAL REGULATOR AZLB"/>
    <property type="match status" value="1"/>
</dbReference>
<dbReference type="InterPro" id="IPR019888">
    <property type="entry name" value="Tscrpt_reg_AsnC-like"/>
</dbReference>
<dbReference type="AlphaFoldDB" id="A0A4S8F244"/>
<dbReference type="InterPro" id="IPR000485">
    <property type="entry name" value="AsnC-type_HTH_dom"/>
</dbReference>
<name>A0A4S8F244_9BURK</name>
<keyword evidence="6" id="KW-1185">Reference proteome</keyword>
<dbReference type="InterPro" id="IPR011008">
    <property type="entry name" value="Dimeric_a/b-barrel"/>
</dbReference>
<dbReference type="Pfam" id="PF01037">
    <property type="entry name" value="AsnC_trans_reg"/>
    <property type="match status" value="1"/>
</dbReference>
<comment type="caution">
    <text evidence="5">The sequence shown here is derived from an EMBL/GenBank/DDBJ whole genome shotgun (WGS) entry which is preliminary data.</text>
</comment>
<dbReference type="PRINTS" id="PR00033">
    <property type="entry name" value="HTHASNC"/>
</dbReference>